<dbReference type="PANTHER" id="PTHR13887:SF14">
    <property type="entry name" value="DISULFIDE BOND FORMATION PROTEIN D"/>
    <property type="match status" value="1"/>
</dbReference>
<evidence type="ECO:0000256" key="5">
    <source>
        <dbReference type="ARBA" id="ARBA00023284"/>
    </source>
</evidence>
<keyword evidence="5" id="KW-0676">Redox-active center</keyword>
<keyword evidence="3" id="KW-0560">Oxidoreductase</keyword>
<dbReference type="InterPro" id="IPR036249">
    <property type="entry name" value="Thioredoxin-like_sf"/>
</dbReference>
<dbReference type="InterPro" id="IPR013766">
    <property type="entry name" value="Thioredoxin_domain"/>
</dbReference>
<keyword evidence="2" id="KW-0732">Signal</keyword>
<dbReference type="SUPFAM" id="SSF52833">
    <property type="entry name" value="Thioredoxin-like"/>
    <property type="match status" value="1"/>
</dbReference>
<evidence type="ECO:0000313" key="9">
    <source>
        <dbReference type="Proteomes" id="UP000034012"/>
    </source>
</evidence>
<protein>
    <submittedName>
        <fullName evidence="8">DSBA oxidoreductase</fullName>
    </submittedName>
</protein>
<organism evidence="8 9">
    <name type="scientific">Candidatus Woesebacteria bacterium GW2011_GWB1_44_11</name>
    <dbReference type="NCBI Taxonomy" id="1618579"/>
    <lineage>
        <taxon>Bacteria</taxon>
        <taxon>Candidatus Woeseibacteriota</taxon>
    </lineage>
</organism>
<evidence type="ECO:0000256" key="1">
    <source>
        <dbReference type="ARBA" id="ARBA00005791"/>
    </source>
</evidence>
<dbReference type="Pfam" id="PF13462">
    <property type="entry name" value="Thioredoxin_4"/>
    <property type="match status" value="1"/>
</dbReference>
<feature type="transmembrane region" description="Helical" evidence="6">
    <location>
        <begin position="12"/>
        <end position="30"/>
    </location>
</feature>
<keyword evidence="6" id="KW-0812">Transmembrane</keyword>
<dbReference type="AlphaFoldDB" id="A0A837I943"/>
<feature type="domain" description="Thioredoxin" evidence="7">
    <location>
        <begin position="42"/>
        <end position="228"/>
    </location>
</feature>
<keyword evidence="4" id="KW-1015">Disulfide bond</keyword>
<dbReference type="GO" id="GO:0016491">
    <property type="term" value="F:oxidoreductase activity"/>
    <property type="evidence" value="ECO:0007669"/>
    <property type="project" value="UniProtKB-KW"/>
</dbReference>
<keyword evidence="6" id="KW-1133">Transmembrane helix</keyword>
<dbReference type="EMBL" id="LCHK01000021">
    <property type="protein sequence ID" value="KKT32221.1"/>
    <property type="molecule type" value="Genomic_DNA"/>
</dbReference>
<accession>A0A837I943</accession>
<comment type="similarity">
    <text evidence="1">Belongs to the thioredoxin family. DsbA subfamily.</text>
</comment>
<evidence type="ECO:0000256" key="4">
    <source>
        <dbReference type="ARBA" id="ARBA00023157"/>
    </source>
</evidence>
<reference evidence="8 9" key="1">
    <citation type="journal article" date="2015" name="Nature">
        <title>rRNA introns, odd ribosomes, and small enigmatic genomes across a large radiation of phyla.</title>
        <authorList>
            <person name="Brown C.T."/>
            <person name="Hug L.A."/>
            <person name="Thomas B.C."/>
            <person name="Sharon I."/>
            <person name="Castelle C.J."/>
            <person name="Singh A."/>
            <person name="Wilkins M.J."/>
            <person name="Williams K.H."/>
            <person name="Banfield J.F."/>
        </authorList>
    </citation>
    <scope>NUCLEOTIDE SEQUENCE [LARGE SCALE GENOMIC DNA]</scope>
</reference>
<dbReference type="PANTHER" id="PTHR13887">
    <property type="entry name" value="GLUTATHIONE S-TRANSFERASE KAPPA"/>
    <property type="match status" value="1"/>
</dbReference>
<keyword evidence="6" id="KW-0472">Membrane</keyword>
<dbReference type="Gene3D" id="3.40.30.10">
    <property type="entry name" value="Glutaredoxin"/>
    <property type="match status" value="1"/>
</dbReference>
<dbReference type="Proteomes" id="UP000034012">
    <property type="component" value="Unassembled WGS sequence"/>
</dbReference>
<comment type="caution">
    <text evidence="8">The sequence shown here is derived from an EMBL/GenBank/DDBJ whole genome shotgun (WGS) entry which is preliminary data.</text>
</comment>
<dbReference type="PROSITE" id="PS51352">
    <property type="entry name" value="THIOREDOXIN_2"/>
    <property type="match status" value="1"/>
</dbReference>
<evidence type="ECO:0000256" key="3">
    <source>
        <dbReference type="ARBA" id="ARBA00023002"/>
    </source>
</evidence>
<evidence type="ECO:0000259" key="7">
    <source>
        <dbReference type="PROSITE" id="PS51352"/>
    </source>
</evidence>
<evidence type="ECO:0000256" key="2">
    <source>
        <dbReference type="ARBA" id="ARBA00022729"/>
    </source>
</evidence>
<proteinExistence type="inferred from homology"/>
<name>A0A837I943_9BACT</name>
<dbReference type="InterPro" id="IPR012336">
    <property type="entry name" value="Thioredoxin-like_fold"/>
</dbReference>
<sequence>MKHFFQKNRLSFIIGLVTVAILIGGIFLFTKDGDSSVSPQVVSNSLLVPQNAIITSGFSNGIYLPASASASLTLVEFGDYECPACGVYSPFIKQLLIDFPGEINYVFRNYPLPQHKNAPISSYAVEAAGLQGKYWEMQERVYETQGVWSGLADPTGLFMGYAKDLNLDLNRFTSDIGSDTVKDKVDNDKKDGDLVGITETPTFYLNGKKIILAGSYDQLKKLVESALSEK</sequence>
<evidence type="ECO:0000256" key="6">
    <source>
        <dbReference type="SAM" id="Phobius"/>
    </source>
</evidence>
<gene>
    <name evidence="8" type="ORF">UW20_C0021G0011</name>
</gene>
<evidence type="ECO:0000313" key="8">
    <source>
        <dbReference type="EMBL" id="KKT32221.1"/>
    </source>
</evidence>